<protein>
    <recommendedName>
        <fullName evidence="2">Tf2-1-like SH3-like domain-containing protein</fullName>
    </recommendedName>
</protein>
<evidence type="ECO:0000256" key="1">
    <source>
        <dbReference type="SAM" id="MobiDB-lite"/>
    </source>
</evidence>
<dbReference type="PANTHER" id="PTHR46148">
    <property type="entry name" value="CHROMO DOMAIN-CONTAINING PROTEIN"/>
    <property type="match status" value="1"/>
</dbReference>
<reference evidence="3" key="1">
    <citation type="submission" date="2023-08" db="EMBL/GenBank/DDBJ databases">
        <title>A de novo genome assembly of Solanum verrucosum Schlechtendal, a Mexican diploid species geographically isolated from the other diploid A-genome species in potato relatives.</title>
        <authorList>
            <person name="Hosaka K."/>
        </authorList>
    </citation>
    <scope>NUCLEOTIDE SEQUENCE</scope>
    <source>
        <tissue evidence="3">Young leaves</tissue>
    </source>
</reference>
<name>A0AAF0UQX6_SOLVR</name>
<sequence>MAPFEVLYGRRYRSSIGWFDAVKIDSLDKNILRDAMKHVCLIQGVMRFRKKENPSPRFIGSFVNSGWIGEVAYKLALSPNLSDVNVIFHVSMLRFLCIAIARLPLVIVYVGSKDEIGMWMLAQRMTRNFCARVCETTHKWKIIQLENEEYPKLMTRTNISDLGQTTARAGGPWFTTATPPQTSSGNWLSPDSRTDPRSVDQTTVRGLCPWIKTSFTQPLTRTTVDQHGPSFDPWSVGLTVDQRLAAS</sequence>
<feature type="compositionally biased region" description="Polar residues" evidence="1">
    <location>
        <begin position="176"/>
        <end position="191"/>
    </location>
</feature>
<dbReference type="Pfam" id="PF24626">
    <property type="entry name" value="SH3_Tf2-1"/>
    <property type="match status" value="1"/>
</dbReference>
<proteinExistence type="predicted"/>
<evidence type="ECO:0000259" key="2">
    <source>
        <dbReference type="Pfam" id="PF24626"/>
    </source>
</evidence>
<accession>A0AAF0UQX6</accession>
<evidence type="ECO:0000313" key="4">
    <source>
        <dbReference type="Proteomes" id="UP001234989"/>
    </source>
</evidence>
<dbReference type="InterPro" id="IPR056924">
    <property type="entry name" value="SH3_Tf2-1"/>
</dbReference>
<keyword evidence="4" id="KW-1185">Reference proteome</keyword>
<feature type="region of interest" description="Disordered" evidence="1">
    <location>
        <begin position="176"/>
        <end position="200"/>
    </location>
</feature>
<gene>
    <name evidence="3" type="ORF">MTR67_042896</name>
</gene>
<dbReference type="PANTHER" id="PTHR46148:SF57">
    <property type="entry name" value="OS12G0499874 PROTEIN"/>
    <property type="match status" value="1"/>
</dbReference>
<organism evidence="3 4">
    <name type="scientific">Solanum verrucosum</name>
    <dbReference type="NCBI Taxonomy" id="315347"/>
    <lineage>
        <taxon>Eukaryota</taxon>
        <taxon>Viridiplantae</taxon>
        <taxon>Streptophyta</taxon>
        <taxon>Embryophyta</taxon>
        <taxon>Tracheophyta</taxon>
        <taxon>Spermatophyta</taxon>
        <taxon>Magnoliopsida</taxon>
        <taxon>eudicotyledons</taxon>
        <taxon>Gunneridae</taxon>
        <taxon>Pentapetalae</taxon>
        <taxon>asterids</taxon>
        <taxon>lamiids</taxon>
        <taxon>Solanales</taxon>
        <taxon>Solanaceae</taxon>
        <taxon>Solanoideae</taxon>
        <taxon>Solaneae</taxon>
        <taxon>Solanum</taxon>
    </lineage>
</organism>
<dbReference type="Proteomes" id="UP001234989">
    <property type="component" value="Chromosome 10"/>
</dbReference>
<evidence type="ECO:0000313" key="3">
    <source>
        <dbReference type="EMBL" id="WMV49511.1"/>
    </source>
</evidence>
<dbReference type="AlphaFoldDB" id="A0AAF0UQX6"/>
<dbReference type="EMBL" id="CP133621">
    <property type="protein sequence ID" value="WMV49511.1"/>
    <property type="molecule type" value="Genomic_DNA"/>
</dbReference>
<feature type="domain" description="Tf2-1-like SH3-like" evidence="2">
    <location>
        <begin position="45"/>
        <end position="94"/>
    </location>
</feature>